<name>A0A367RYS5_9NOSO</name>
<evidence type="ECO:0000313" key="2">
    <source>
        <dbReference type="EMBL" id="RCJ41129.1"/>
    </source>
</evidence>
<dbReference type="InterPro" id="IPR045429">
    <property type="entry name" value="EAD10"/>
</dbReference>
<comment type="caution">
    <text evidence="2">The sequence shown here is derived from an EMBL/GenBank/DDBJ whole genome shotgun (WGS) entry which is preliminary data.</text>
</comment>
<proteinExistence type="predicted"/>
<gene>
    <name evidence="2" type="ORF">A6770_36170</name>
</gene>
<dbReference type="PANTHER" id="PTHR46844">
    <property type="entry name" value="SLR5058 PROTEIN"/>
    <property type="match status" value="1"/>
</dbReference>
<accession>A0A367RYS5</accession>
<feature type="domain" description="NACHT" evidence="1">
    <location>
        <begin position="179"/>
        <end position="303"/>
    </location>
</feature>
<dbReference type="Pfam" id="PF05729">
    <property type="entry name" value="NACHT"/>
    <property type="match status" value="1"/>
</dbReference>
<dbReference type="InterPro" id="IPR003593">
    <property type="entry name" value="AAA+_ATPase"/>
</dbReference>
<keyword evidence="3" id="KW-1185">Reference proteome</keyword>
<dbReference type="Proteomes" id="UP000252107">
    <property type="component" value="Unassembled WGS sequence"/>
</dbReference>
<dbReference type="Gene3D" id="3.40.50.300">
    <property type="entry name" value="P-loop containing nucleotide triphosphate hydrolases"/>
    <property type="match status" value="1"/>
</dbReference>
<organism evidence="2 3">
    <name type="scientific">Nostoc minutum NIES-26</name>
    <dbReference type="NCBI Taxonomy" id="1844469"/>
    <lineage>
        <taxon>Bacteria</taxon>
        <taxon>Bacillati</taxon>
        <taxon>Cyanobacteriota</taxon>
        <taxon>Cyanophyceae</taxon>
        <taxon>Nostocales</taxon>
        <taxon>Nostocaceae</taxon>
        <taxon>Nostoc</taxon>
    </lineage>
</organism>
<dbReference type="InterPro" id="IPR027417">
    <property type="entry name" value="P-loop_NTPase"/>
</dbReference>
<dbReference type="InterPro" id="IPR007111">
    <property type="entry name" value="NACHT_NTPase"/>
</dbReference>
<dbReference type="PANTHER" id="PTHR46844:SF1">
    <property type="entry name" value="SLR5058 PROTEIN"/>
    <property type="match status" value="1"/>
</dbReference>
<dbReference type="AlphaFoldDB" id="A0A367RYS5"/>
<dbReference type="SUPFAM" id="SSF52540">
    <property type="entry name" value="P-loop containing nucleoside triphosphate hydrolases"/>
    <property type="match status" value="1"/>
</dbReference>
<protein>
    <recommendedName>
        <fullName evidence="1">NACHT domain-containing protein</fullName>
    </recommendedName>
</protein>
<evidence type="ECO:0000313" key="3">
    <source>
        <dbReference type="Proteomes" id="UP000252107"/>
    </source>
</evidence>
<dbReference type="PROSITE" id="PS50837">
    <property type="entry name" value="NACHT"/>
    <property type="match status" value="1"/>
</dbReference>
<dbReference type="Pfam" id="PF19954">
    <property type="entry name" value="EAD10"/>
    <property type="match status" value="1"/>
</dbReference>
<reference evidence="2" key="1">
    <citation type="submission" date="2016-04" db="EMBL/GenBank/DDBJ databases">
        <authorList>
            <person name="Tabuchi Yagui T.R."/>
        </authorList>
    </citation>
    <scope>NUCLEOTIDE SEQUENCE [LARGE SCALE GENOMIC DNA]</scope>
    <source>
        <strain evidence="2">NIES-26</strain>
    </source>
</reference>
<sequence>MTRSDELVSILDRILNGSRDEGDVAILRQSLKAIGGQNVVQLGKYNVSIGEGKDIHIGDKVYQGADAQTIRSIFLEVLSQNTRQLEIDWHNINQAMLSEQQRLTTNPLTSGEGITYRTEQVYVPLGLVERKKPTRRREDVSPEQGSELYRETEITQTFEHQQFLEQVLRQRQSPKSQGRRIAIIGEPGAGKTTLLQQIAQWVSVEMGQSVVIWVSLADLRLRELESYLLEVWLQAVARKVGQAEASTQIKDDFVAQFNQGLVWLLLDGVDEMQATVGNPLAEIERQIRTGTLLQQARIVLSCRLNLWDGGSNALDSFDNYRTLEFSYPQQVEQFIGNWFGYLSSAETQTGQRLCAALRESGKERIRDLVKNPLRLTLLCFNWYLGEGKLPQTKAALYEQFVVDFYKWKKGQFATTGEQRKRLNAALGELAREAIDKEATRFRLRQEFVCEYLGEPDDADSLFGLALRLGWLNKVGVDADNPRKGVYAFFHPTFQEYFAACDIDDWDFFLPRNHVNKPVEAKKYQIFEPQWKEVILLWLGREDVKKEEKEAFIKALVEFEDGCRGLYFFRAYFLTAVGITEQENYSKTDEIVAQIIQWYFLSEFLSRQ</sequence>
<evidence type="ECO:0000259" key="1">
    <source>
        <dbReference type="PROSITE" id="PS50837"/>
    </source>
</evidence>
<dbReference type="SMART" id="SM00382">
    <property type="entry name" value="AAA"/>
    <property type="match status" value="1"/>
</dbReference>
<dbReference type="EMBL" id="LXQD01000024">
    <property type="protein sequence ID" value="RCJ41129.1"/>
    <property type="molecule type" value="Genomic_DNA"/>
</dbReference>